<comment type="subcellular location">
    <subcellularLocation>
        <location evidence="1">Membrane</location>
        <topology evidence="1">Multi-pass membrane protein</topology>
    </subcellularLocation>
</comment>
<evidence type="ECO:0000256" key="3">
    <source>
        <dbReference type="ARBA" id="ARBA00022448"/>
    </source>
</evidence>
<reference evidence="8" key="1">
    <citation type="journal article" date="2020" name="Stud. Mycol.">
        <title>101 Dothideomycetes genomes: a test case for predicting lifestyles and emergence of pathogens.</title>
        <authorList>
            <person name="Haridas S."/>
            <person name="Albert R."/>
            <person name="Binder M."/>
            <person name="Bloem J."/>
            <person name="Labutti K."/>
            <person name="Salamov A."/>
            <person name="Andreopoulos B."/>
            <person name="Baker S."/>
            <person name="Barry K."/>
            <person name="Bills G."/>
            <person name="Bluhm B."/>
            <person name="Cannon C."/>
            <person name="Castanera R."/>
            <person name="Culley D."/>
            <person name="Daum C."/>
            <person name="Ezra D."/>
            <person name="Gonzalez J."/>
            <person name="Henrissat B."/>
            <person name="Kuo A."/>
            <person name="Liang C."/>
            <person name="Lipzen A."/>
            <person name="Lutzoni F."/>
            <person name="Magnuson J."/>
            <person name="Mondo S."/>
            <person name="Nolan M."/>
            <person name="Ohm R."/>
            <person name="Pangilinan J."/>
            <person name="Park H.-J."/>
            <person name="Ramirez L."/>
            <person name="Alfaro M."/>
            <person name="Sun H."/>
            <person name="Tritt A."/>
            <person name="Yoshinaga Y."/>
            <person name="Zwiers L.-H."/>
            <person name="Turgeon B."/>
            <person name="Goodwin S."/>
            <person name="Spatafora J."/>
            <person name="Crous P."/>
            <person name="Grigoriev I."/>
        </authorList>
    </citation>
    <scope>NUCLEOTIDE SEQUENCE</scope>
    <source>
        <strain evidence="8">CBS 115976</strain>
    </source>
</reference>
<feature type="transmembrane region" description="Helical" evidence="7">
    <location>
        <begin position="154"/>
        <end position="171"/>
    </location>
</feature>
<accession>A0A6A6UCB6</accession>
<organism evidence="8 9">
    <name type="scientific">Microthyrium microscopicum</name>
    <dbReference type="NCBI Taxonomy" id="703497"/>
    <lineage>
        <taxon>Eukaryota</taxon>
        <taxon>Fungi</taxon>
        <taxon>Dikarya</taxon>
        <taxon>Ascomycota</taxon>
        <taxon>Pezizomycotina</taxon>
        <taxon>Dothideomycetes</taxon>
        <taxon>Dothideomycetes incertae sedis</taxon>
        <taxon>Microthyriales</taxon>
        <taxon>Microthyriaceae</taxon>
        <taxon>Microthyrium</taxon>
    </lineage>
</organism>
<keyword evidence="3" id="KW-0813">Transport</keyword>
<dbReference type="Pfam" id="PF00854">
    <property type="entry name" value="PTR2"/>
    <property type="match status" value="1"/>
</dbReference>
<feature type="transmembrane region" description="Helical" evidence="7">
    <location>
        <begin position="210"/>
        <end position="227"/>
    </location>
</feature>
<dbReference type="Gene3D" id="1.20.1250.20">
    <property type="entry name" value="MFS general substrate transporter like domains"/>
    <property type="match status" value="1"/>
</dbReference>
<feature type="transmembrane region" description="Helical" evidence="7">
    <location>
        <begin position="293"/>
        <end position="314"/>
    </location>
</feature>
<keyword evidence="9" id="KW-1185">Reference proteome</keyword>
<dbReference type="SUPFAM" id="SSF103473">
    <property type="entry name" value="MFS general substrate transporter"/>
    <property type="match status" value="1"/>
</dbReference>
<feature type="transmembrane region" description="Helical" evidence="7">
    <location>
        <begin position="458"/>
        <end position="479"/>
    </location>
</feature>
<evidence type="ECO:0000256" key="5">
    <source>
        <dbReference type="ARBA" id="ARBA00022989"/>
    </source>
</evidence>
<evidence type="ECO:0000256" key="6">
    <source>
        <dbReference type="ARBA" id="ARBA00023136"/>
    </source>
</evidence>
<dbReference type="Proteomes" id="UP000799302">
    <property type="component" value="Unassembled WGS sequence"/>
</dbReference>
<dbReference type="GO" id="GO:0005886">
    <property type="term" value="C:plasma membrane"/>
    <property type="evidence" value="ECO:0007669"/>
    <property type="project" value="UniProtKB-ARBA"/>
</dbReference>
<dbReference type="PANTHER" id="PTHR11654">
    <property type="entry name" value="OLIGOPEPTIDE TRANSPORTER-RELATED"/>
    <property type="match status" value="1"/>
</dbReference>
<dbReference type="FunFam" id="1.20.1250.20:FF:000085">
    <property type="entry name" value="MFS peptide transporter Ptr2"/>
    <property type="match status" value="1"/>
</dbReference>
<evidence type="ECO:0000256" key="1">
    <source>
        <dbReference type="ARBA" id="ARBA00004141"/>
    </source>
</evidence>
<dbReference type="EMBL" id="MU004235">
    <property type="protein sequence ID" value="KAF2669276.1"/>
    <property type="molecule type" value="Genomic_DNA"/>
</dbReference>
<keyword evidence="4 7" id="KW-0812">Transmembrane</keyword>
<gene>
    <name evidence="8" type="ORF">BT63DRAFT_470825</name>
</gene>
<dbReference type="AlphaFoldDB" id="A0A6A6UCB6"/>
<keyword evidence="6 7" id="KW-0472">Membrane</keyword>
<evidence type="ECO:0000313" key="8">
    <source>
        <dbReference type="EMBL" id="KAF2669276.1"/>
    </source>
</evidence>
<evidence type="ECO:0000256" key="4">
    <source>
        <dbReference type="ARBA" id="ARBA00022692"/>
    </source>
</evidence>
<evidence type="ECO:0000256" key="2">
    <source>
        <dbReference type="ARBA" id="ARBA00005982"/>
    </source>
</evidence>
<proteinExistence type="inferred from homology"/>
<dbReference type="GO" id="GO:0071916">
    <property type="term" value="F:dipeptide transmembrane transporter activity"/>
    <property type="evidence" value="ECO:0007669"/>
    <property type="project" value="UniProtKB-ARBA"/>
</dbReference>
<protein>
    <submittedName>
        <fullName evidence="8">PTR2-domain-containing protein</fullName>
    </submittedName>
</protein>
<dbReference type="OrthoDB" id="8904098at2759"/>
<feature type="transmembrane region" description="Helical" evidence="7">
    <location>
        <begin position="183"/>
        <end position="204"/>
    </location>
</feature>
<keyword evidence="5 7" id="KW-1133">Transmembrane helix</keyword>
<evidence type="ECO:0000256" key="7">
    <source>
        <dbReference type="SAM" id="Phobius"/>
    </source>
</evidence>
<feature type="transmembrane region" description="Helical" evidence="7">
    <location>
        <begin position="541"/>
        <end position="564"/>
    </location>
</feature>
<feature type="transmembrane region" description="Helical" evidence="7">
    <location>
        <begin position="570"/>
        <end position="589"/>
    </location>
</feature>
<sequence>MATATVIGDAVASRPPPHVVEKHARNSLIIGEKEQILEDSTKISSSGGSDGHVNHPIPIAHLPGSIPTEEEARTLRKISGRVPWIAFILCVVEFAERASYYGASQVFSNFMQWPLPREGNGAGAPARNPSNPIFKEDAPGGLGKGFQYSNSLTLVFRFLAYTIPILGAWIGDAKLGRYRTVMIGVLICGISHIVQIFGALPSVLQKGQGEAPFVVSLILLAIGAGLFKPNILPIVLDQYETHEDYVSTLKSGERVIISSELTMNRIALMFYCFVNVGAFVGLATAYAEKFVGFWLAFLIPGVIYFMLPLVLIFAKKHTKLTQPDASELDNFFKVVGIALKHNKGKFWGKAGLDVAKPTNLAAMGITTYRKKPITWDDKFVDDVKRTVRACVMFLWFPVWYLNDGGNVANSQGATMTKGSAASNDVIQNFNPLTLIWFVPLLTYVIYPNLERWNLMPGRISRITFGFTLAWISSVVAAILQWQVYQTNPCGYYVTTCKKGVSTISVWAQAPIYILGAMSECFCQVTAYEIAYARSPKNMKSLVMSIFMFMNALSSALGLIVTPAIKDPGLIWVWIGPAITMFVISIFFRIQYHSMNSDDFILKEDDIVDQQTTQTNSEKPPRV</sequence>
<name>A0A6A6UCB6_9PEZI</name>
<feature type="transmembrane region" description="Helical" evidence="7">
    <location>
        <begin position="266"/>
        <end position="287"/>
    </location>
</feature>
<dbReference type="InterPro" id="IPR036259">
    <property type="entry name" value="MFS_trans_sf"/>
</dbReference>
<feature type="transmembrane region" description="Helical" evidence="7">
    <location>
        <begin position="425"/>
        <end position="446"/>
    </location>
</feature>
<comment type="similarity">
    <text evidence="2">Belongs to the major facilitator superfamily. Proton-dependent oligopeptide transporter (POT/PTR) (TC 2.A.17) family.</text>
</comment>
<evidence type="ECO:0000313" key="9">
    <source>
        <dbReference type="Proteomes" id="UP000799302"/>
    </source>
</evidence>
<dbReference type="InterPro" id="IPR000109">
    <property type="entry name" value="POT_fam"/>
</dbReference>